<name>A0AAW1Q4L6_9CHLO</name>
<reference evidence="8 9" key="1">
    <citation type="journal article" date="2024" name="Nat. Commun.">
        <title>Phylogenomics reveals the evolutionary origins of lichenization in chlorophyte algae.</title>
        <authorList>
            <person name="Puginier C."/>
            <person name="Libourel C."/>
            <person name="Otte J."/>
            <person name="Skaloud P."/>
            <person name="Haon M."/>
            <person name="Grisel S."/>
            <person name="Petersen M."/>
            <person name="Berrin J.G."/>
            <person name="Delaux P.M."/>
            <person name="Dal Grande F."/>
            <person name="Keller J."/>
        </authorList>
    </citation>
    <scope>NUCLEOTIDE SEQUENCE [LARGE SCALE GENOMIC DNA]</scope>
    <source>
        <strain evidence="8 9">SAG 2043</strain>
    </source>
</reference>
<dbReference type="GO" id="GO:0016020">
    <property type="term" value="C:membrane"/>
    <property type="evidence" value="ECO:0007669"/>
    <property type="project" value="UniProtKB-SubCell"/>
</dbReference>
<dbReference type="InterPro" id="IPR044890">
    <property type="entry name" value="TMEM14_sf"/>
</dbReference>
<protein>
    <recommendedName>
        <fullName evidence="10">Transmembrane protein 14C</fullName>
    </recommendedName>
</protein>
<comment type="caution">
    <text evidence="8">The sequence shown here is derived from an EMBL/GenBank/DDBJ whole genome shotgun (WGS) entry which is preliminary data.</text>
</comment>
<evidence type="ECO:0000256" key="6">
    <source>
        <dbReference type="SAM" id="MobiDB-lite"/>
    </source>
</evidence>
<organism evidence="8 9">
    <name type="scientific">[Myrmecia] bisecta</name>
    <dbReference type="NCBI Taxonomy" id="41462"/>
    <lineage>
        <taxon>Eukaryota</taxon>
        <taxon>Viridiplantae</taxon>
        <taxon>Chlorophyta</taxon>
        <taxon>core chlorophytes</taxon>
        <taxon>Trebouxiophyceae</taxon>
        <taxon>Trebouxiales</taxon>
        <taxon>Trebouxiaceae</taxon>
        <taxon>Myrmecia</taxon>
    </lineage>
</organism>
<dbReference type="Proteomes" id="UP001489004">
    <property type="component" value="Unassembled WGS sequence"/>
</dbReference>
<feature type="region of interest" description="Disordered" evidence="6">
    <location>
        <begin position="84"/>
        <end position="112"/>
    </location>
</feature>
<dbReference type="InterPro" id="IPR005349">
    <property type="entry name" value="TMEM14"/>
</dbReference>
<evidence type="ECO:0000256" key="7">
    <source>
        <dbReference type="SAM" id="Phobius"/>
    </source>
</evidence>
<keyword evidence="3 7" id="KW-0812">Transmembrane</keyword>
<evidence type="ECO:0008006" key="10">
    <source>
        <dbReference type="Google" id="ProtNLM"/>
    </source>
</evidence>
<comment type="similarity">
    <text evidence="2">Belongs to the TMEM14 family.</text>
</comment>
<proteinExistence type="inferred from homology"/>
<evidence type="ECO:0000256" key="4">
    <source>
        <dbReference type="ARBA" id="ARBA00022989"/>
    </source>
</evidence>
<comment type="subcellular location">
    <subcellularLocation>
        <location evidence="1">Membrane</location>
    </subcellularLocation>
</comment>
<feature type="transmembrane region" description="Helical" evidence="7">
    <location>
        <begin position="170"/>
        <end position="190"/>
    </location>
</feature>
<dbReference type="PANTHER" id="PTHR12668">
    <property type="entry name" value="TRANSMEMBRANE PROTEIN 14, 15"/>
    <property type="match status" value="1"/>
</dbReference>
<evidence type="ECO:0000313" key="8">
    <source>
        <dbReference type="EMBL" id="KAK9815284.1"/>
    </source>
</evidence>
<feature type="transmembrane region" description="Helical" evidence="7">
    <location>
        <begin position="119"/>
        <end position="137"/>
    </location>
</feature>
<sequence length="217" mass="22305">MPRKQLQLLAYRSPSDYRSPQKYNSPDDYSKPRESSLGQHPPTRGKPAGGAFWNYNSPQPYTSPQPYAAPAGYSGEAYNAAGGTGGSDGNGKSGGGGGGGRDGQNGGGGGSSSRGPLKWLTVLFALLVAVGGVMGYIKKGSVVSLAASGSIAGTLLLAAYLMAGPAPTHGLQLAFVSTMALASYMGYGYYRTRKPFPQGVFTVLSAVLSIAYATSLF</sequence>
<dbReference type="PANTHER" id="PTHR12668:SF43">
    <property type="entry name" value="TRANSMEMBRANE PROTEIN 14 HOMOLOG"/>
    <property type="match status" value="1"/>
</dbReference>
<evidence type="ECO:0000256" key="1">
    <source>
        <dbReference type="ARBA" id="ARBA00004370"/>
    </source>
</evidence>
<gene>
    <name evidence="8" type="ORF">WJX72_001072</name>
</gene>
<accession>A0AAW1Q4L6</accession>
<evidence type="ECO:0000256" key="5">
    <source>
        <dbReference type="ARBA" id="ARBA00023136"/>
    </source>
</evidence>
<keyword evidence="5 7" id="KW-0472">Membrane</keyword>
<dbReference type="AlphaFoldDB" id="A0AAW1Q4L6"/>
<evidence type="ECO:0000256" key="3">
    <source>
        <dbReference type="ARBA" id="ARBA00022692"/>
    </source>
</evidence>
<evidence type="ECO:0000313" key="9">
    <source>
        <dbReference type="Proteomes" id="UP001489004"/>
    </source>
</evidence>
<feature type="transmembrane region" description="Helical" evidence="7">
    <location>
        <begin position="143"/>
        <end position="163"/>
    </location>
</feature>
<evidence type="ECO:0000256" key="2">
    <source>
        <dbReference type="ARBA" id="ARBA00007590"/>
    </source>
</evidence>
<feature type="region of interest" description="Disordered" evidence="6">
    <location>
        <begin position="1"/>
        <end position="57"/>
    </location>
</feature>
<dbReference type="EMBL" id="JALJOR010000006">
    <property type="protein sequence ID" value="KAK9815284.1"/>
    <property type="molecule type" value="Genomic_DNA"/>
</dbReference>
<keyword evidence="4 7" id="KW-1133">Transmembrane helix</keyword>
<feature type="transmembrane region" description="Helical" evidence="7">
    <location>
        <begin position="196"/>
        <end position="214"/>
    </location>
</feature>
<keyword evidence="9" id="KW-1185">Reference proteome</keyword>
<dbReference type="Pfam" id="PF03647">
    <property type="entry name" value="Tmemb_14"/>
    <property type="match status" value="1"/>
</dbReference>
<dbReference type="Gene3D" id="1.10.10.1740">
    <property type="entry name" value="Transmembrane protein 14-like"/>
    <property type="match status" value="1"/>
</dbReference>